<evidence type="ECO:0008006" key="4">
    <source>
        <dbReference type="Google" id="ProtNLM"/>
    </source>
</evidence>
<proteinExistence type="predicted"/>
<keyword evidence="3" id="KW-1185">Reference proteome</keyword>
<dbReference type="Proteomes" id="UP000055048">
    <property type="component" value="Unassembled WGS sequence"/>
</dbReference>
<evidence type="ECO:0000313" key="3">
    <source>
        <dbReference type="Proteomes" id="UP000055048"/>
    </source>
</evidence>
<evidence type="ECO:0000313" key="2">
    <source>
        <dbReference type="EMBL" id="KRX33444.1"/>
    </source>
</evidence>
<comment type="caution">
    <text evidence="2">The sequence shown here is derived from an EMBL/GenBank/DDBJ whole genome shotgun (WGS) entry which is preliminary data.</text>
</comment>
<sequence length="79" mass="8623">MLVIVLLVPTATRAMSCVVRGRNPSPPSLMGMDKNMLFMPVVGRCKKRFTVNLIAPSTLSKSFLEIPGTPSLYSNDGIR</sequence>
<feature type="signal peptide" evidence="1">
    <location>
        <begin position="1"/>
        <end position="16"/>
    </location>
</feature>
<accession>A0A0V0T2Z3</accession>
<evidence type="ECO:0000256" key="1">
    <source>
        <dbReference type="SAM" id="SignalP"/>
    </source>
</evidence>
<gene>
    <name evidence="2" type="ORF">T05_12671</name>
</gene>
<dbReference type="AlphaFoldDB" id="A0A0V0T2Z3"/>
<feature type="chain" id="PRO_5006868963" description="Secreted protein" evidence="1">
    <location>
        <begin position="17"/>
        <end position="79"/>
    </location>
</feature>
<organism evidence="2 3">
    <name type="scientific">Trichinella murrelli</name>
    <dbReference type="NCBI Taxonomy" id="144512"/>
    <lineage>
        <taxon>Eukaryota</taxon>
        <taxon>Metazoa</taxon>
        <taxon>Ecdysozoa</taxon>
        <taxon>Nematoda</taxon>
        <taxon>Enoplea</taxon>
        <taxon>Dorylaimia</taxon>
        <taxon>Trichinellida</taxon>
        <taxon>Trichinellidae</taxon>
        <taxon>Trichinella</taxon>
    </lineage>
</organism>
<reference evidence="2 3" key="1">
    <citation type="submission" date="2015-01" db="EMBL/GenBank/DDBJ databases">
        <title>Evolution of Trichinella species and genotypes.</title>
        <authorList>
            <person name="Korhonen P.K."/>
            <person name="Edoardo P."/>
            <person name="Giuseppe L.R."/>
            <person name="Gasser R.B."/>
        </authorList>
    </citation>
    <scope>NUCLEOTIDE SEQUENCE [LARGE SCALE GENOMIC DNA]</scope>
    <source>
        <strain evidence="2">ISS417</strain>
    </source>
</reference>
<dbReference type="OrthoDB" id="10431998at2759"/>
<dbReference type="EMBL" id="JYDJ01000798">
    <property type="protein sequence ID" value="KRX33444.1"/>
    <property type="molecule type" value="Genomic_DNA"/>
</dbReference>
<protein>
    <recommendedName>
        <fullName evidence="4">Secreted protein</fullName>
    </recommendedName>
</protein>
<name>A0A0V0T2Z3_9BILA</name>
<keyword evidence="1" id="KW-0732">Signal</keyword>